<evidence type="ECO:0008006" key="4">
    <source>
        <dbReference type="Google" id="ProtNLM"/>
    </source>
</evidence>
<dbReference type="Pfam" id="PF10604">
    <property type="entry name" value="Polyketide_cyc2"/>
    <property type="match status" value="1"/>
</dbReference>
<feature type="region of interest" description="Disordered" evidence="1">
    <location>
        <begin position="75"/>
        <end position="100"/>
    </location>
</feature>
<accession>A0A8H9L265</accession>
<dbReference type="RefSeq" id="WP_171106080.1">
    <property type="nucleotide sequence ID" value="NZ_BMPT01000001.1"/>
</dbReference>
<organism evidence="2 3">
    <name type="scientific">Promicromonospora citrea</name>
    <dbReference type="NCBI Taxonomy" id="43677"/>
    <lineage>
        <taxon>Bacteria</taxon>
        <taxon>Bacillati</taxon>
        <taxon>Actinomycetota</taxon>
        <taxon>Actinomycetes</taxon>
        <taxon>Micrococcales</taxon>
        <taxon>Promicromonosporaceae</taxon>
        <taxon>Promicromonospora</taxon>
    </lineage>
</organism>
<reference evidence="2" key="1">
    <citation type="journal article" date="2014" name="Int. J. Syst. Evol. Microbiol.">
        <title>Complete genome sequence of Corynebacterium casei LMG S-19264T (=DSM 44701T), isolated from a smear-ripened cheese.</title>
        <authorList>
            <consortium name="US DOE Joint Genome Institute (JGI-PGF)"/>
            <person name="Walter F."/>
            <person name="Albersmeier A."/>
            <person name="Kalinowski J."/>
            <person name="Ruckert C."/>
        </authorList>
    </citation>
    <scope>NUCLEOTIDE SEQUENCE</scope>
    <source>
        <strain evidence="2">JCM 3051</strain>
    </source>
</reference>
<evidence type="ECO:0000256" key="1">
    <source>
        <dbReference type="SAM" id="MobiDB-lite"/>
    </source>
</evidence>
<keyword evidence="3" id="KW-1185">Reference proteome</keyword>
<dbReference type="AlphaFoldDB" id="A0A8H9L265"/>
<comment type="caution">
    <text evidence="2">The sequence shown here is derived from an EMBL/GenBank/DDBJ whole genome shotgun (WGS) entry which is preliminary data.</text>
</comment>
<dbReference type="EMBL" id="BMPT01000001">
    <property type="protein sequence ID" value="GGM11133.1"/>
    <property type="molecule type" value="Genomic_DNA"/>
</dbReference>
<proteinExistence type="predicted"/>
<dbReference type="SUPFAM" id="SSF55961">
    <property type="entry name" value="Bet v1-like"/>
    <property type="match status" value="1"/>
</dbReference>
<protein>
    <recommendedName>
        <fullName evidence="4">Polyketide cyclase/dehydrase/lipid transport protein</fullName>
    </recommendedName>
</protein>
<dbReference type="InterPro" id="IPR023393">
    <property type="entry name" value="START-like_dom_sf"/>
</dbReference>
<dbReference type="Proteomes" id="UP000655589">
    <property type="component" value="Unassembled WGS sequence"/>
</dbReference>
<evidence type="ECO:0000313" key="3">
    <source>
        <dbReference type="Proteomes" id="UP000655589"/>
    </source>
</evidence>
<reference evidence="2" key="2">
    <citation type="submission" date="2020-09" db="EMBL/GenBank/DDBJ databases">
        <authorList>
            <person name="Sun Q."/>
            <person name="Ohkuma M."/>
        </authorList>
    </citation>
    <scope>NUCLEOTIDE SEQUENCE</scope>
    <source>
        <strain evidence="2">JCM 3051</strain>
    </source>
</reference>
<evidence type="ECO:0000313" key="2">
    <source>
        <dbReference type="EMBL" id="GGM11133.1"/>
    </source>
</evidence>
<name>A0A8H9L265_9MICO</name>
<gene>
    <name evidence="2" type="ORF">GCM10010102_03720</name>
</gene>
<dbReference type="InterPro" id="IPR019587">
    <property type="entry name" value="Polyketide_cyclase/dehydratase"/>
</dbReference>
<sequence>MAHAYRTAARVDAPADVVWRLLSDVEGMPGWTRSMTRVSIVDGDGLAVGTRVEIEQPGLPRATWEVDGLTDGRSFSWSSSSPGVRTGAAHLVTPQPGAGSDGGEACDVTLVVAQSGMLAGLTNLALGPRVRELVDTELAGLVAAAERAAGRRTAPPEA</sequence>
<dbReference type="Gene3D" id="3.30.530.20">
    <property type="match status" value="1"/>
</dbReference>